<protein>
    <submittedName>
        <fullName evidence="1">Uncharacterized protein</fullName>
    </submittedName>
</protein>
<evidence type="ECO:0000313" key="1">
    <source>
        <dbReference type="EMBL" id="KAF3509088.1"/>
    </source>
</evidence>
<sequence length="148" mass="16395">MVVVSLTNASGLIRLAHPSQRIQRFGSKFPRDSSLNGRVSYNKPTVGGYPTLSLLEKKSSNGWRYIAGLFEICQSNSYIESLDDSQTELPTKDSYGEATRGGRCARVSMPGPVTGIYFVYHKLPEPQTPSRICPRTQGIAAFRIRHSN</sequence>
<dbReference type="Proteomes" id="UP000712600">
    <property type="component" value="Unassembled WGS sequence"/>
</dbReference>
<proteinExistence type="predicted"/>
<accession>A0A8S9NVS7</accession>
<reference evidence="1" key="1">
    <citation type="submission" date="2019-12" db="EMBL/GenBank/DDBJ databases">
        <title>Genome sequencing and annotation of Brassica cretica.</title>
        <authorList>
            <person name="Studholme D.J."/>
            <person name="Sarris P."/>
        </authorList>
    </citation>
    <scope>NUCLEOTIDE SEQUENCE</scope>
    <source>
        <strain evidence="1">PFS-109/04</strain>
        <tissue evidence="1">Leaf</tissue>
    </source>
</reference>
<dbReference type="AlphaFoldDB" id="A0A8S9NVS7"/>
<dbReference type="EMBL" id="QGKX02001521">
    <property type="protein sequence ID" value="KAF3509088.1"/>
    <property type="molecule type" value="Genomic_DNA"/>
</dbReference>
<name>A0A8S9NVS7_BRACR</name>
<comment type="caution">
    <text evidence="1">The sequence shown here is derived from an EMBL/GenBank/DDBJ whole genome shotgun (WGS) entry which is preliminary data.</text>
</comment>
<organism evidence="1 2">
    <name type="scientific">Brassica cretica</name>
    <name type="common">Mustard</name>
    <dbReference type="NCBI Taxonomy" id="69181"/>
    <lineage>
        <taxon>Eukaryota</taxon>
        <taxon>Viridiplantae</taxon>
        <taxon>Streptophyta</taxon>
        <taxon>Embryophyta</taxon>
        <taxon>Tracheophyta</taxon>
        <taxon>Spermatophyta</taxon>
        <taxon>Magnoliopsida</taxon>
        <taxon>eudicotyledons</taxon>
        <taxon>Gunneridae</taxon>
        <taxon>Pentapetalae</taxon>
        <taxon>rosids</taxon>
        <taxon>malvids</taxon>
        <taxon>Brassicales</taxon>
        <taxon>Brassicaceae</taxon>
        <taxon>Brassiceae</taxon>
        <taxon>Brassica</taxon>
    </lineage>
</organism>
<gene>
    <name evidence="1" type="ORF">F2Q69_00008507</name>
</gene>
<evidence type="ECO:0000313" key="2">
    <source>
        <dbReference type="Proteomes" id="UP000712600"/>
    </source>
</evidence>